<sequence>MMPSFKVIFFPFVLVCIIAFSVPSFAMKTGFITQAIDSQSQKDIIESRDLKVINHVSDNSQIVCFSVNPQGSIAIGLENGSDRKEIAVYNLEGAFQYGYSFAIYGTYALEWDGDRIILANCRGDSAEMYDRNGLCLEAGEIELNAENNLYWKKLFERTEMRCGGYTVKFDKNLR</sequence>
<keyword evidence="2" id="KW-1185">Reference proteome</keyword>
<dbReference type="Proteomes" id="UP000292927">
    <property type="component" value="Unassembled WGS sequence"/>
</dbReference>
<name>A0A4Q7PJI1_9FIRM</name>
<protein>
    <submittedName>
        <fullName evidence="1">Uncharacterized protein</fullName>
    </submittedName>
</protein>
<dbReference type="AlphaFoldDB" id="A0A4Q7PJI1"/>
<proteinExistence type="predicted"/>
<evidence type="ECO:0000313" key="2">
    <source>
        <dbReference type="Proteomes" id="UP000292927"/>
    </source>
</evidence>
<gene>
    <name evidence="1" type="ORF">EV209_1940</name>
</gene>
<dbReference type="EMBL" id="SGXF01000003">
    <property type="protein sequence ID" value="RZT00616.1"/>
    <property type="molecule type" value="Genomic_DNA"/>
</dbReference>
<organism evidence="1 2">
    <name type="scientific">Cuneatibacter caecimuris</name>
    <dbReference type="NCBI Taxonomy" id="1796618"/>
    <lineage>
        <taxon>Bacteria</taxon>
        <taxon>Bacillati</taxon>
        <taxon>Bacillota</taxon>
        <taxon>Clostridia</taxon>
        <taxon>Lachnospirales</taxon>
        <taxon>Lachnospiraceae</taxon>
        <taxon>Cuneatibacter</taxon>
    </lineage>
</organism>
<accession>A0A4Q7PJI1</accession>
<reference evidence="1 2" key="1">
    <citation type="submission" date="2019-02" db="EMBL/GenBank/DDBJ databases">
        <title>Genomic Encyclopedia of Type Strains, Phase IV (KMG-IV): sequencing the most valuable type-strain genomes for metagenomic binning, comparative biology and taxonomic classification.</title>
        <authorList>
            <person name="Goeker M."/>
        </authorList>
    </citation>
    <scope>NUCLEOTIDE SEQUENCE [LARGE SCALE GENOMIC DNA]</scope>
    <source>
        <strain evidence="1 2">DSM 29486</strain>
    </source>
</reference>
<comment type="caution">
    <text evidence="1">The sequence shown here is derived from an EMBL/GenBank/DDBJ whole genome shotgun (WGS) entry which is preliminary data.</text>
</comment>
<evidence type="ECO:0000313" key="1">
    <source>
        <dbReference type="EMBL" id="RZT00616.1"/>
    </source>
</evidence>